<evidence type="ECO:0008006" key="3">
    <source>
        <dbReference type="Google" id="ProtNLM"/>
    </source>
</evidence>
<keyword evidence="2" id="KW-1185">Reference proteome</keyword>
<gene>
    <name evidence="1" type="ORF">ACFFNX_18945</name>
</gene>
<protein>
    <recommendedName>
        <fullName evidence="3">Transposase</fullName>
    </recommendedName>
</protein>
<accession>A0ABV5YGT5</accession>
<evidence type="ECO:0000313" key="1">
    <source>
        <dbReference type="EMBL" id="MFB9834263.1"/>
    </source>
</evidence>
<evidence type="ECO:0000313" key="2">
    <source>
        <dbReference type="Proteomes" id="UP001589627"/>
    </source>
</evidence>
<reference evidence="1 2" key="1">
    <citation type="submission" date="2024-09" db="EMBL/GenBank/DDBJ databases">
        <authorList>
            <person name="Sun Q."/>
            <person name="Mori K."/>
        </authorList>
    </citation>
    <scope>NUCLEOTIDE SEQUENCE [LARGE SCALE GENOMIC DNA]</scope>
    <source>
        <strain evidence="1 2">TBRC 0563</strain>
    </source>
</reference>
<name>A0ABV5YGT5_9ACTN</name>
<dbReference type="Proteomes" id="UP001589627">
    <property type="component" value="Unassembled WGS sequence"/>
</dbReference>
<sequence length="44" mass="4788">MSDQAGEPINGRYRLVEAIRREASIKILRSAAREPGRGLNAAPP</sequence>
<dbReference type="RefSeq" id="WP_378203532.1">
    <property type="nucleotide sequence ID" value="NZ_JBHLZP010000129.1"/>
</dbReference>
<organism evidence="1 2">
    <name type="scientific">Actinoallomurus acaciae</name>
    <dbReference type="NCBI Taxonomy" id="502577"/>
    <lineage>
        <taxon>Bacteria</taxon>
        <taxon>Bacillati</taxon>
        <taxon>Actinomycetota</taxon>
        <taxon>Actinomycetes</taxon>
        <taxon>Streptosporangiales</taxon>
        <taxon>Thermomonosporaceae</taxon>
        <taxon>Actinoallomurus</taxon>
    </lineage>
</organism>
<proteinExistence type="predicted"/>
<dbReference type="EMBL" id="JBHLZP010000129">
    <property type="protein sequence ID" value="MFB9834263.1"/>
    <property type="molecule type" value="Genomic_DNA"/>
</dbReference>
<comment type="caution">
    <text evidence="1">The sequence shown here is derived from an EMBL/GenBank/DDBJ whole genome shotgun (WGS) entry which is preliminary data.</text>
</comment>